<organism evidence="1 2">
    <name type="scientific">Fischerella muscicola CCMEE 5323</name>
    <dbReference type="NCBI Taxonomy" id="2019572"/>
    <lineage>
        <taxon>Bacteria</taxon>
        <taxon>Bacillati</taxon>
        <taxon>Cyanobacteriota</taxon>
        <taxon>Cyanophyceae</taxon>
        <taxon>Nostocales</taxon>
        <taxon>Hapalosiphonaceae</taxon>
        <taxon>Fischerella</taxon>
    </lineage>
</organism>
<dbReference type="EMBL" id="NRQW01000071">
    <property type="protein sequence ID" value="PLZ93409.1"/>
    <property type="molecule type" value="Genomic_DNA"/>
</dbReference>
<protein>
    <submittedName>
        <fullName evidence="1">Uncharacterized protein</fullName>
    </submittedName>
</protein>
<gene>
    <name evidence="1" type="ORF">CEN44_03275</name>
</gene>
<reference evidence="1 2" key="1">
    <citation type="submission" date="2017-08" db="EMBL/GenBank/DDBJ databases">
        <title>Genomes of Fischerella (Mastigocladus) sp. strains.</title>
        <authorList>
            <person name="Miller S.R."/>
        </authorList>
    </citation>
    <scope>NUCLEOTIDE SEQUENCE [LARGE SCALE GENOMIC DNA]</scope>
    <source>
        <strain evidence="1 2">CCMEE 5323</strain>
    </source>
</reference>
<sequence length="134" mass="15416">MSISNSQQDLVSLIFRISQLEEEHNIRRKNITWLKHYLDELKQEFNARPELEQIEVIQQAIVQLTAQVAELQERFKLLPIFNTNLERNNTTYASNELVNLDNADGIKQQQPQEALVDKFAIPVSISAVESVGQV</sequence>
<evidence type="ECO:0000313" key="1">
    <source>
        <dbReference type="EMBL" id="PLZ93409.1"/>
    </source>
</evidence>
<dbReference type="RefSeq" id="WP_016869031.1">
    <property type="nucleotide sequence ID" value="NZ_CAWNVR010000733.1"/>
</dbReference>
<name>A0A2N6K7U1_FISMU</name>
<accession>A0A2N6K7U1</accession>
<keyword evidence="2" id="KW-1185">Reference proteome</keyword>
<comment type="caution">
    <text evidence="1">The sequence shown here is derived from an EMBL/GenBank/DDBJ whole genome shotgun (WGS) entry which is preliminary data.</text>
</comment>
<evidence type="ECO:0000313" key="2">
    <source>
        <dbReference type="Proteomes" id="UP000235036"/>
    </source>
</evidence>
<proteinExistence type="predicted"/>
<dbReference type="AlphaFoldDB" id="A0A2N6K7U1"/>
<dbReference type="Proteomes" id="UP000235036">
    <property type="component" value="Unassembled WGS sequence"/>
</dbReference>